<accession>A0A2U3PT05</accession>
<gene>
    <name evidence="1" type="ORF">BRAD3257_1132</name>
</gene>
<evidence type="ECO:0000313" key="2">
    <source>
        <dbReference type="Proteomes" id="UP000246085"/>
    </source>
</evidence>
<dbReference type="KEGG" id="bvz:BRAD3257_1132"/>
<reference evidence="1 2" key="1">
    <citation type="submission" date="2018-03" db="EMBL/GenBank/DDBJ databases">
        <authorList>
            <person name="Gully D."/>
        </authorList>
    </citation>
    <scope>NUCLEOTIDE SEQUENCE [LARGE SCALE GENOMIC DNA]</scope>
    <source>
        <strain evidence="1">ORS3257</strain>
    </source>
</reference>
<dbReference type="EMBL" id="LS398110">
    <property type="protein sequence ID" value="SPP92272.1"/>
    <property type="molecule type" value="Genomic_DNA"/>
</dbReference>
<proteinExistence type="predicted"/>
<dbReference type="AlphaFoldDB" id="A0A2U3PT05"/>
<organism evidence="1 2">
    <name type="scientific">Bradyrhizobium vignae</name>
    <dbReference type="NCBI Taxonomy" id="1549949"/>
    <lineage>
        <taxon>Bacteria</taxon>
        <taxon>Pseudomonadati</taxon>
        <taxon>Pseudomonadota</taxon>
        <taxon>Alphaproteobacteria</taxon>
        <taxon>Hyphomicrobiales</taxon>
        <taxon>Nitrobacteraceae</taxon>
        <taxon>Bradyrhizobium</taxon>
    </lineage>
</organism>
<dbReference type="Proteomes" id="UP000246085">
    <property type="component" value="Chromosome BRAD3257"/>
</dbReference>
<evidence type="ECO:0000313" key="1">
    <source>
        <dbReference type="EMBL" id="SPP92272.1"/>
    </source>
</evidence>
<protein>
    <submittedName>
        <fullName evidence="1">Uncharacterized protein</fullName>
    </submittedName>
</protein>
<name>A0A2U3PT05_9BRAD</name>
<sequence length="74" mass="8424">MPLFPENCEANGLNVAQSDSDNFRHRLILEGPVSRARETHLEVDGGTPFTATCLTFRPHSSRDSYPLRTIRRIR</sequence>